<dbReference type="HAMAP" id="MF_01895">
    <property type="entry name" value="RNase_R"/>
    <property type="match status" value="1"/>
</dbReference>
<dbReference type="GO" id="GO:0008859">
    <property type="term" value="F:exoribonuclease II activity"/>
    <property type="evidence" value="ECO:0007669"/>
    <property type="project" value="UniProtKB-EC"/>
</dbReference>
<keyword evidence="12" id="KW-1185">Reference proteome</keyword>
<dbReference type="InterPro" id="IPR013223">
    <property type="entry name" value="RNase_B_OB_dom"/>
</dbReference>
<feature type="domain" description="S1 motif" evidence="10">
    <location>
        <begin position="651"/>
        <end position="732"/>
    </location>
</feature>
<feature type="compositionally biased region" description="Basic residues" evidence="9">
    <location>
        <begin position="802"/>
        <end position="829"/>
    </location>
</feature>
<evidence type="ECO:0000256" key="3">
    <source>
        <dbReference type="ARBA" id="ARBA00022490"/>
    </source>
</evidence>
<keyword evidence="7 8" id="KW-0694">RNA-binding</keyword>
<proteinExistence type="inferred from homology"/>
<accession>A0ABV2BYV6</accession>
<comment type="subcellular location">
    <subcellularLocation>
        <location evidence="2 8">Cytoplasm</location>
    </subcellularLocation>
</comment>
<gene>
    <name evidence="8 11" type="primary">rnr</name>
    <name evidence="11" type="ORF">ABVT43_18325</name>
</gene>
<comment type="function">
    <text evidence="8">3'-5' exoribonuclease that releases 5'-nucleoside monophosphates and is involved in maturation of structured RNAs.</text>
</comment>
<name>A0ABV2BYV6_9GAMM</name>
<dbReference type="InterPro" id="IPR001900">
    <property type="entry name" value="RNase_II/R"/>
</dbReference>
<dbReference type="EMBL" id="JBEVCJ010000035">
    <property type="protein sequence ID" value="MET1257106.1"/>
    <property type="molecule type" value="Genomic_DNA"/>
</dbReference>
<dbReference type="Pfam" id="PF00575">
    <property type="entry name" value="S1"/>
    <property type="match status" value="1"/>
</dbReference>
<keyword evidence="5 8" id="KW-0378">Hydrolase</keyword>
<dbReference type="InterPro" id="IPR050180">
    <property type="entry name" value="RNR_Ribonuclease"/>
</dbReference>
<evidence type="ECO:0000313" key="12">
    <source>
        <dbReference type="Proteomes" id="UP001548189"/>
    </source>
</evidence>
<keyword evidence="3 8" id="KW-0963">Cytoplasm</keyword>
<dbReference type="NCBIfam" id="TIGR00358">
    <property type="entry name" value="3_prime_RNase"/>
    <property type="match status" value="1"/>
</dbReference>
<evidence type="ECO:0000256" key="6">
    <source>
        <dbReference type="ARBA" id="ARBA00022839"/>
    </source>
</evidence>
<dbReference type="Proteomes" id="UP001548189">
    <property type="component" value="Unassembled WGS sequence"/>
</dbReference>
<dbReference type="Pfam" id="PF17876">
    <property type="entry name" value="CSD2"/>
    <property type="match status" value="1"/>
</dbReference>
<feature type="region of interest" description="Disordered" evidence="9">
    <location>
        <begin position="757"/>
        <end position="829"/>
    </location>
</feature>
<dbReference type="NCBIfam" id="TIGR02063">
    <property type="entry name" value="RNase_R"/>
    <property type="match status" value="1"/>
</dbReference>
<dbReference type="CDD" id="cd04471">
    <property type="entry name" value="S1_RNase_R"/>
    <property type="match status" value="1"/>
</dbReference>
<keyword evidence="6 8" id="KW-0269">Exonuclease</keyword>
<evidence type="ECO:0000256" key="8">
    <source>
        <dbReference type="HAMAP-Rule" id="MF_01895"/>
    </source>
</evidence>
<evidence type="ECO:0000256" key="1">
    <source>
        <dbReference type="ARBA" id="ARBA00001849"/>
    </source>
</evidence>
<comment type="caution">
    <text evidence="11">The sequence shown here is derived from an EMBL/GenBank/DDBJ whole genome shotgun (WGS) entry which is preliminary data.</text>
</comment>
<dbReference type="InterPro" id="IPR012340">
    <property type="entry name" value="NA-bd_OB-fold"/>
</dbReference>
<dbReference type="Pfam" id="PF08206">
    <property type="entry name" value="OB_RNB"/>
    <property type="match status" value="1"/>
</dbReference>
<dbReference type="InterPro" id="IPR004476">
    <property type="entry name" value="RNase_II/RNase_R"/>
</dbReference>
<sequence length="829" mass="94091">MAKKEQPIDDPHFDREAKKYENPIPSREFILKMLENAGGPLKFKAIQYNLGLYDIEQEIALSRRLKAMERDGQILCSRQGAYAIVDKLDLVKGTVIGHRDGYGFFTPDEGGPDWFISAREMRRVFPGERVLVRQKQLHGDGRIEAGIVEILDNGEPLQIVGRYYEEHGICFVTPEDSRIGQDILIPPDDPLNVEPGQVVVVHIVTRPTSRSKAVGTVAQVLGDYLAPGMEIEIAIAQYGIRNTWNEEIHDQLQHLPLEVEQSDLTGRTDLRHLPLITIDGEDARDFDDAVYCEPTRSGGWKLWVAIADVSHYVKPQSPLDEEAIKRGNSVYFPNAVVPMLPEQVSNGLCSLKPQVDRLCMVCEMSINQQGRVTRSKFYPAVMHSRARMTYTKVWAILQNDESLKQEYESLVEPIHHLYDLFKARIAYKDQRGAIDFETTETQIIFNEQRKIEKIVPVVRNDAHKIIEECMICANVAAAKFFKKHKVPGLYRVHLGPKEKKLEVFRSYLAELGLFIIGGDNPKPAVFRELLEEVQQRPDAENIQIMLLRSMSQAEYTPTNEGHFGLAFDAYTHFTSPIRRYPDLIVHRIIKALVADDQLQTATERKAVLKQYDLATLSNIGQSSSQTERNADLATRDVMDWLKCEYMQSRIGNEYTGVVSSVTNFGLFIRLNEVYVEGLIHVTELGNDYYHFDQKRQKMVGERSRETFTIGDQLQVEVSQVDIEQRKIDFTLLHRLADDKTPVRKKSEREKLYARAKMASLKGKNTSRQGGQEAKGSRSDKGNASTNGARKSSKGNNKNAAIKSKKSQSGKPSSKAKKRTGKKTTRKSKR</sequence>
<reference evidence="11 12" key="1">
    <citation type="submission" date="2024-06" db="EMBL/GenBank/DDBJ databases">
        <authorList>
            <person name="Li F."/>
        </authorList>
    </citation>
    <scope>NUCLEOTIDE SEQUENCE [LARGE SCALE GENOMIC DNA]</scope>
    <source>
        <strain evidence="11 12">GXAS 311</strain>
    </source>
</reference>
<dbReference type="RefSeq" id="WP_353897689.1">
    <property type="nucleotide sequence ID" value="NZ_JBEVCJ010000035.1"/>
</dbReference>
<dbReference type="PROSITE" id="PS50126">
    <property type="entry name" value="S1"/>
    <property type="match status" value="1"/>
</dbReference>
<evidence type="ECO:0000256" key="5">
    <source>
        <dbReference type="ARBA" id="ARBA00022801"/>
    </source>
</evidence>
<dbReference type="InterPro" id="IPR003029">
    <property type="entry name" value="S1_domain"/>
</dbReference>
<evidence type="ECO:0000313" key="11">
    <source>
        <dbReference type="EMBL" id="MET1257106.1"/>
    </source>
</evidence>
<dbReference type="PROSITE" id="PS01175">
    <property type="entry name" value="RIBONUCLEASE_II"/>
    <property type="match status" value="1"/>
</dbReference>
<dbReference type="SMART" id="SM00357">
    <property type="entry name" value="CSP"/>
    <property type="match status" value="1"/>
</dbReference>
<protein>
    <recommendedName>
        <fullName evidence="8">Ribonuclease R</fullName>
        <shortName evidence="8">RNase R</shortName>
        <ecNumber evidence="8">3.1.13.1</ecNumber>
    </recommendedName>
</protein>
<dbReference type="Pfam" id="PF00773">
    <property type="entry name" value="RNB"/>
    <property type="match status" value="1"/>
</dbReference>
<dbReference type="SUPFAM" id="SSF50249">
    <property type="entry name" value="Nucleic acid-binding proteins"/>
    <property type="match status" value="4"/>
</dbReference>
<evidence type="ECO:0000259" key="10">
    <source>
        <dbReference type="PROSITE" id="PS50126"/>
    </source>
</evidence>
<dbReference type="InterPro" id="IPR022966">
    <property type="entry name" value="RNase_II/R_CS"/>
</dbReference>
<organism evidence="11 12">
    <name type="scientific">Aliikangiella maris</name>
    <dbReference type="NCBI Taxonomy" id="3162458"/>
    <lineage>
        <taxon>Bacteria</taxon>
        <taxon>Pseudomonadati</taxon>
        <taxon>Pseudomonadota</taxon>
        <taxon>Gammaproteobacteria</taxon>
        <taxon>Oceanospirillales</taxon>
        <taxon>Pleioneaceae</taxon>
        <taxon>Aliikangiella</taxon>
    </lineage>
</organism>
<dbReference type="InterPro" id="IPR011129">
    <property type="entry name" value="CSD"/>
</dbReference>
<comment type="catalytic activity">
    <reaction evidence="1 8">
        <text>Exonucleolytic cleavage in the 3'- to 5'-direction to yield nucleoside 5'-phosphates.</text>
        <dbReference type="EC" id="3.1.13.1"/>
    </reaction>
</comment>
<comment type="similarity">
    <text evidence="8">Belongs to the RNR ribonuclease family. RNase R subfamily.</text>
</comment>
<dbReference type="PANTHER" id="PTHR23355">
    <property type="entry name" value="RIBONUCLEASE"/>
    <property type="match status" value="1"/>
</dbReference>
<dbReference type="SMART" id="SM00316">
    <property type="entry name" value="S1"/>
    <property type="match status" value="1"/>
</dbReference>
<dbReference type="InterPro" id="IPR040476">
    <property type="entry name" value="CSD2"/>
</dbReference>
<dbReference type="SMART" id="SM00955">
    <property type="entry name" value="RNB"/>
    <property type="match status" value="1"/>
</dbReference>
<keyword evidence="4 8" id="KW-0540">Nuclease</keyword>
<evidence type="ECO:0000256" key="4">
    <source>
        <dbReference type="ARBA" id="ARBA00022722"/>
    </source>
</evidence>
<evidence type="ECO:0000256" key="2">
    <source>
        <dbReference type="ARBA" id="ARBA00004496"/>
    </source>
</evidence>
<evidence type="ECO:0000256" key="9">
    <source>
        <dbReference type="SAM" id="MobiDB-lite"/>
    </source>
</evidence>
<feature type="compositionally biased region" description="Low complexity" evidence="9">
    <location>
        <begin position="786"/>
        <end position="801"/>
    </location>
</feature>
<dbReference type="PANTHER" id="PTHR23355:SF9">
    <property type="entry name" value="DIS3-LIKE EXONUCLEASE 2"/>
    <property type="match status" value="1"/>
</dbReference>
<dbReference type="Gene3D" id="2.40.50.140">
    <property type="entry name" value="Nucleic acid-binding proteins"/>
    <property type="match status" value="2"/>
</dbReference>
<evidence type="ECO:0000256" key="7">
    <source>
        <dbReference type="ARBA" id="ARBA00022884"/>
    </source>
</evidence>
<dbReference type="EC" id="3.1.13.1" evidence="8"/>
<dbReference type="InterPro" id="IPR011805">
    <property type="entry name" value="RNase_R"/>
</dbReference>